<accession>A0A0A9B9G5</accession>
<dbReference type="AlphaFoldDB" id="A0A0A9B9G5"/>
<evidence type="ECO:0000313" key="1">
    <source>
        <dbReference type="EMBL" id="JAD55942.1"/>
    </source>
</evidence>
<dbReference type="EMBL" id="GBRH01241953">
    <property type="protein sequence ID" value="JAD55942.1"/>
    <property type="molecule type" value="Transcribed_RNA"/>
</dbReference>
<proteinExistence type="predicted"/>
<reference evidence="1" key="1">
    <citation type="submission" date="2014-09" db="EMBL/GenBank/DDBJ databases">
        <authorList>
            <person name="Magalhaes I.L.F."/>
            <person name="Oliveira U."/>
            <person name="Santos F.R."/>
            <person name="Vidigal T.H.D.A."/>
            <person name="Brescovit A.D."/>
            <person name="Santos A.J."/>
        </authorList>
    </citation>
    <scope>NUCLEOTIDE SEQUENCE</scope>
    <source>
        <tissue evidence="1">Shoot tissue taken approximately 20 cm above the soil surface</tissue>
    </source>
</reference>
<protein>
    <submittedName>
        <fullName evidence="1">Uncharacterized protein</fullName>
    </submittedName>
</protein>
<name>A0A0A9B9G5_ARUDO</name>
<organism evidence="1">
    <name type="scientific">Arundo donax</name>
    <name type="common">Giant reed</name>
    <name type="synonym">Donax arundinaceus</name>
    <dbReference type="NCBI Taxonomy" id="35708"/>
    <lineage>
        <taxon>Eukaryota</taxon>
        <taxon>Viridiplantae</taxon>
        <taxon>Streptophyta</taxon>
        <taxon>Embryophyta</taxon>
        <taxon>Tracheophyta</taxon>
        <taxon>Spermatophyta</taxon>
        <taxon>Magnoliopsida</taxon>
        <taxon>Liliopsida</taxon>
        <taxon>Poales</taxon>
        <taxon>Poaceae</taxon>
        <taxon>PACMAD clade</taxon>
        <taxon>Arundinoideae</taxon>
        <taxon>Arundineae</taxon>
        <taxon>Arundo</taxon>
    </lineage>
</organism>
<sequence length="41" mass="4457">MSRAQIVRALSALQLSNVVCVGKISPFHLLSRGTPRTLKAH</sequence>
<reference evidence="1" key="2">
    <citation type="journal article" date="2015" name="Data Brief">
        <title>Shoot transcriptome of the giant reed, Arundo donax.</title>
        <authorList>
            <person name="Barrero R.A."/>
            <person name="Guerrero F.D."/>
            <person name="Moolhuijzen P."/>
            <person name="Goolsby J.A."/>
            <person name="Tidwell J."/>
            <person name="Bellgard S.E."/>
            <person name="Bellgard M.I."/>
        </authorList>
    </citation>
    <scope>NUCLEOTIDE SEQUENCE</scope>
    <source>
        <tissue evidence="1">Shoot tissue taken approximately 20 cm above the soil surface</tissue>
    </source>
</reference>